<dbReference type="PANTHER" id="PTHR47466:SF1">
    <property type="entry name" value="METALLOPROTEASE MEP1 (AFU_ORTHOLOGUE AFUA_1G07730)-RELATED"/>
    <property type="match status" value="1"/>
</dbReference>
<dbReference type="GO" id="GO:0006508">
    <property type="term" value="P:proteolysis"/>
    <property type="evidence" value="ECO:0007669"/>
    <property type="project" value="UniProtKB-KW"/>
</dbReference>
<dbReference type="Pfam" id="PF18962">
    <property type="entry name" value="Por_Secre_tail"/>
    <property type="match status" value="1"/>
</dbReference>
<dbReference type="SUPFAM" id="SSF55486">
    <property type="entry name" value="Metalloproteases ('zincins'), catalytic domain"/>
    <property type="match status" value="1"/>
</dbReference>
<keyword evidence="13" id="KW-1185">Reference proteome</keyword>
<evidence type="ECO:0000313" key="12">
    <source>
        <dbReference type="EMBL" id="GGD19424.1"/>
    </source>
</evidence>
<evidence type="ECO:0000259" key="11">
    <source>
        <dbReference type="Pfam" id="PF18962"/>
    </source>
</evidence>
<dbReference type="GO" id="GO:0008237">
    <property type="term" value="F:metallopeptidase activity"/>
    <property type="evidence" value="ECO:0007669"/>
    <property type="project" value="UniProtKB-KW"/>
</dbReference>
<dbReference type="CDD" id="cd04275">
    <property type="entry name" value="ZnMc_pappalysin_like"/>
    <property type="match status" value="1"/>
</dbReference>
<reference evidence="12" key="1">
    <citation type="journal article" date="2014" name="Int. J. Syst. Evol. Microbiol.">
        <title>Complete genome sequence of Corynebacterium casei LMG S-19264T (=DSM 44701T), isolated from a smear-ripened cheese.</title>
        <authorList>
            <consortium name="US DOE Joint Genome Institute (JGI-PGF)"/>
            <person name="Walter F."/>
            <person name="Albersmeier A."/>
            <person name="Kalinowski J."/>
            <person name="Ruckert C."/>
        </authorList>
    </citation>
    <scope>NUCLEOTIDE SEQUENCE</scope>
    <source>
        <strain evidence="12">CGMCC 1.12506</strain>
    </source>
</reference>
<protein>
    <recommendedName>
        <fullName evidence="14">Por secretion system C-terminal sorting domain-containing protein</fullName>
    </recommendedName>
</protein>
<keyword evidence="2" id="KW-0645">Protease</keyword>
<organism evidence="12 13">
    <name type="scientific">Flavobacterium orientale</name>
    <dbReference type="NCBI Taxonomy" id="1756020"/>
    <lineage>
        <taxon>Bacteria</taxon>
        <taxon>Pseudomonadati</taxon>
        <taxon>Bacteroidota</taxon>
        <taxon>Flavobacteriia</taxon>
        <taxon>Flavobacteriales</taxon>
        <taxon>Flavobacteriaceae</taxon>
        <taxon>Flavobacterium</taxon>
    </lineage>
</organism>
<dbReference type="PANTHER" id="PTHR47466">
    <property type="match status" value="1"/>
</dbReference>
<accession>A0A917DAB3</accession>
<comment type="similarity">
    <text evidence="1">Belongs to the peptidase M43B family.</text>
</comment>
<dbReference type="Gene3D" id="3.40.390.10">
    <property type="entry name" value="Collagenase (Catalytic Domain)"/>
    <property type="match status" value="1"/>
</dbReference>
<comment type="caution">
    <text evidence="12">The sequence shown here is derived from an EMBL/GenBank/DDBJ whole genome shotgun (WGS) entry which is preliminary data.</text>
</comment>
<keyword evidence="6" id="KW-0862">Zinc</keyword>
<evidence type="ECO:0000256" key="7">
    <source>
        <dbReference type="ARBA" id="ARBA00023049"/>
    </source>
</evidence>
<evidence type="ECO:0000256" key="1">
    <source>
        <dbReference type="ARBA" id="ARBA00008721"/>
    </source>
</evidence>
<evidence type="ECO:0000256" key="4">
    <source>
        <dbReference type="ARBA" id="ARBA00022729"/>
    </source>
</evidence>
<dbReference type="Proteomes" id="UP000625735">
    <property type="component" value="Unassembled WGS sequence"/>
</dbReference>
<sequence length="684" mass="74295">MKCNFAKSLLFLLLVIPIISFGQTNNTNSPKVFGKTVESINPESGLIKCVSSEYESYLSQNNPNRMSTEAFETWIAPQIAKIKSDRQNGRNVNAVITIPLVVHVIHSGQTLGIGRNISDARVQSQITVLNQDFRRMFGTPGYNTNPVGADVEIEFCLAQTGPDGQAVTGINRVNLGNTIWNSSNVENILKPQTQWNPNQYFNIWVCQFGGDLNGVLGYAQFPSASGLGGMPSNGGLASTDGVIIEWRAFGTSTLSLGEYFTGTDKGRTTTHEIGHSFGLRHIWGDNNSCTVNLIDSLQDYCPDTPAASQPNYSCTIGLDSCPSASGLDMTANYMDYSSDSCMNIFTLNQKSRIQAVLLNSPRRSTFNSLFCNVGQTYQFNGRLRMNPIAVSDCNTSFLASFQLTNTGTVTMTSAVITYSIDNGPSQNYTWTGSLPTNVSTTVFLPLITSTPGNHIFNANLSTINGSNPDQFSFNDTINEPFRIAGNQSTSQITIQIQRDVYGSETTWSFVNATTGITLASGGDYTDTNTFLPELITVDVPVQLNNCYTFTINDSFGDGICCDFGPGYYNIITLEGVTIASGGSFTSTDSVSFNNIALSVSDNNMLSSIKLYPNPTSGDLTIAMPDISILPNQFVVYNALGQIMASQKINNESDLTFDTSSMSPGVYFVKIMTDSNSKTLQFIKK</sequence>
<gene>
    <name evidence="12" type="ORF">GCM10011343_07510</name>
</gene>
<evidence type="ECO:0000256" key="5">
    <source>
        <dbReference type="ARBA" id="ARBA00022801"/>
    </source>
</evidence>
<dbReference type="InterPro" id="IPR024079">
    <property type="entry name" value="MetalloPept_cat_dom_sf"/>
</dbReference>
<evidence type="ECO:0000256" key="3">
    <source>
        <dbReference type="ARBA" id="ARBA00022723"/>
    </source>
</evidence>
<dbReference type="NCBIfam" id="TIGR04183">
    <property type="entry name" value="Por_Secre_tail"/>
    <property type="match status" value="1"/>
</dbReference>
<dbReference type="RefSeq" id="WP_188361192.1">
    <property type="nucleotide sequence ID" value="NZ_BMFG01000002.1"/>
</dbReference>
<keyword evidence="7" id="KW-0482">Metalloprotease</keyword>
<proteinExistence type="inferred from homology"/>
<evidence type="ECO:0000256" key="8">
    <source>
        <dbReference type="ARBA" id="ARBA00023157"/>
    </source>
</evidence>
<reference evidence="12" key="2">
    <citation type="submission" date="2020-09" db="EMBL/GenBank/DDBJ databases">
        <authorList>
            <person name="Sun Q."/>
            <person name="Zhou Y."/>
        </authorList>
    </citation>
    <scope>NUCLEOTIDE SEQUENCE</scope>
    <source>
        <strain evidence="12">CGMCC 1.12506</strain>
    </source>
</reference>
<feature type="domain" description="Secretion system C-terminal sorting" evidence="11">
    <location>
        <begin position="610"/>
        <end position="678"/>
    </location>
</feature>
<dbReference type="InterPro" id="IPR026444">
    <property type="entry name" value="Secre_tail"/>
</dbReference>
<evidence type="ECO:0000256" key="9">
    <source>
        <dbReference type="SAM" id="SignalP"/>
    </source>
</evidence>
<dbReference type="AlphaFoldDB" id="A0A917DAB3"/>
<dbReference type="GO" id="GO:0046872">
    <property type="term" value="F:metal ion binding"/>
    <property type="evidence" value="ECO:0007669"/>
    <property type="project" value="UniProtKB-KW"/>
</dbReference>
<feature type="signal peptide" evidence="9">
    <location>
        <begin position="1"/>
        <end position="22"/>
    </location>
</feature>
<keyword evidence="4 9" id="KW-0732">Signal</keyword>
<evidence type="ECO:0000313" key="13">
    <source>
        <dbReference type="Proteomes" id="UP000625735"/>
    </source>
</evidence>
<keyword evidence="5" id="KW-0378">Hydrolase</keyword>
<feature type="domain" description="Peptidase M43 pregnancy-associated plasma-A" evidence="10">
    <location>
        <begin position="193"/>
        <end position="357"/>
    </location>
</feature>
<keyword evidence="8" id="KW-1015">Disulfide bond</keyword>
<name>A0A917DAB3_9FLAO</name>
<dbReference type="Pfam" id="PF05572">
    <property type="entry name" value="Peptidase_M43"/>
    <property type="match status" value="1"/>
</dbReference>
<dbReference type="InterPro" id="IPR008754">
    <property type="entry name" value="Peptidase_M43"/>
</dbReference>
<dbReference type="EMBL" id="BMFG01000002">
    <property type="protein sequence ID" value="GGD19424.1"/>
    <property type="molecule type" value="Genomic_DNA"/>
</dbReference>
<evidence type="ECO:0000259" key="10">
    <source>
        <dbReference type="Pfam" id="PF05572"/>
    </source>
</evidence>
<feature type="chain" id="PRO_5036825764" description="Por secretion system C-terminal sorting domain-containing protein" evidence="9">
    <location>
        <begin position="23"/>
        <end position="684"/>
    </location>
</feature>
<keyword evidence="3" id="KW-0479">Metal-binding</keyword>
<evidence type="ECO:0000256" key="2">
    <source>
        <dbReference type="ARBA" id="ARBA00022670"/>
    </source>
</evidence>
<evidence type="ECO:0000256" key="6">
    <source>
        <dbReference type="ARBA" id="ARBA00022833"/>
    </source>
</evidence>
<evidence type="ECO:0008006" key="14">
    <source>
        <dbReference type="Google" id="ProtNLM"/>
    </source>
</evidence>